<organism evidence="9 10">
    <name type="scientific">Mobilitalea sibirica</name>
    <dbReference type="NCBI Taxonomy" id="1462919"/>
    <lineage>
        <taxon>Bacteria</taxon>
        <taxon>Bacillati</taxon>
        <taxon>Bacillota</taxon>
        <taxon>Clostridia</taxon>
        <taxon>Lachnospirales</taxon>
        <taxon>Lachnospiraceae</taxon>
        <taxon>Mobilitalea</taxon>
    </lineage>
</organism>
<evidence type="ECO:0000313" key="10">
    <source>
        <dbReference type="Proteomes" id="UP000623269"/>
    </source>
</evidence>
<protein>
    <submittedName>
        <fullName evidence="9">ABC transporter permease subunit</fullName>
    </submittedName>
</protein>
<dbReference type="SUPFAM" id="SSF161098">
    <property type="entry name" value="MetI-like"/>
    <property type="match status" value="1"/>
</dbReference>
<dbReference type="GO" id="GO:0055085">
    <property type="term" value="P:transmembrane transport"/>
    <property type="evidence" value="ECO:0007669"/>
    <property type="project" value="InterPro"/>
</dbReference>
<dbReference type="PANTHER" id="PTHR30151:SF0">
    <property type="entry name" value="ABC TRANSPORTER PERMEASE PROTEIN MJ0413-RELATED"/>
    <property type="match status" value="1"/>
</dbReference>
<feature type="transmembrane region" description="Helical" evidence="7">
    <location>
        <begin position="168"/>
        <end position="190"/>
    </location>
</feature>
<dbReference type="EMBL" id="JAEAGR010000015">
    <property type="protein sequence ID" value="MBH1941890.1"/>
    <property type="molecule type" value="Genomic_DNA"/>
</dbReference>
<evidence type="ECO:0000256" key="4">
    <source>
        <dbReference type="ARBA" id="ARBA00022692"/>
    </source>
</evidence>
<keyword evidence="2 7" id="KW-0813">Transport</keyword>
<dbReference type="InterPro" id="IPR000515">
    <property type="entry name" value="MetI-like"/>
</dbReference>
<evidence type="ECO:0000256" key="6">
    <source>
        <dbReference type="ARBA" id="ARBA00023136"/>
    </source>
</evidence>
<reference evidence="9" key="1">
    <citation type="submission" date="2020-12" db="EMBL/GenBank/DDBJ databases">
        <title>M. sibirica DSM 26468T genome.</title>
        <authorList>
            <person name="Thieme N."/>
            <person name="Rettenmaier R."/>
            <person name="Zverlov V."/>
            <person name="Liebl W."/>
        </authorList>
    </citation>
    <scope>NUCLEOTIDE SEQUENCE</scope>
    <source>
        <strain evidence="9">DSM 26468</strain>
    </source>
</reference>
<keyword evidence="4 7" id="KW-0812">Transmembrane</keyword>
<feature type="transmembrane region" description="Helical" evidence="7">
    <location>
        <begin position="67"/>
        <end position="86"/>
    </location>
</feature>
<feature type="transmembrane region" description="Helical" evidence="7">
    <location>
        <begin position="98"/>
        <end position="119"/>
    </location>
</feature>
<keyword evidence="5 7" id="KW-1133">Transmembrane helix</keyword>
<keyword evidence="10" id="KW-1185">Reference proteome</keyword>
<dbReference type="InterPro" id="IPR035906">
    <property type="entry name" value="MetI-like_sf"/>
</dbReference>
<gene>
    <name evidence="9" type="ORF">I5677_13385</name>
</gene>
<dbReference type="PROSITE" id="PS50928">
    <property type="entry name" value="ABC_TM1"/>
    <property type="match status" value="1"/>
</dbReference>
<sequence length="261" mass="29718">MKKIINLKNNRFKILAVCFWFLLWEVGSRVVDQEILLASPTEVLLTLLELCREIDFWVTIFFSSKRIVTGFLLALCIGTFWAVLSYKSRLVYELVTPFIKVVKATPVASFIILALIWISSKNLSVLISFFMVVPVIFSNVLQGLNATDEKLLQMAKVYRLNNLKKIKAIYIPSILPYLISAVSVGMGLGFKAGIAAEVIGIPANSIGQRMYEAKLYLMTKELFAWSLVIILISILFEKAILIIIHTLYKEHIQKLRELNRK</sequence>
<dbReference type="Pfam" id="PF00528">
    <property type="entry name" value="BPD_transp_1"/>
    <property type="match status" value="1"/>
</dbReference>
<keyword evidence="6 7" id="KW-0472">Membrane</keyword>
<feature type="transmembrane region" description="Helical" evidence="7">
    <location>
        <begin position="125"/>
        <end position="147"/>
    </location>
</feature>
<comment type="subcellular location">
    <subcellularLocation>
        <location evidence="1 7">Cell membrane</location>
        <topology evidence="1 7">Multi-pass membrane protein</topology>
    </subcellularLocation>
</comment>
<evidence type="ECO:0000313" key="9">
    <source>
        <dbReference type="EMBL" id="MBH1941890.1"/>
    </source>
</evidence>
<dbReference type="Proteomes" id="UP000623269">
    <property type="component" value="Unassembled WGS sequence"/>
</dbReference>
<proteinExistence type="inferred from homology"/>
<dbReference type="GO" id="GO:0005886">
    <property type="term" value="C:plasma membrane"/>
    <property type="evidence" value="ECO:0007669"/>
    <property type="project" value="UniProtKB-SubCell"/>
</dbReference>
<evidence type="ECO:0000256" key="1">
    <source>
        <dbReference type="ARBA" id="ARBA00004651"/>
    </source>
</evidence>
<dbReference type="Gene3D" id="1.10.3720.10">
    <property type="entry name" value="MetI-like"/>
    <property type="match status" value="1"/>
</dbReference>
<evidence type="ECO:0000256" key="7">
    <source>
        <dbReference type="RuleBase" id="RU363032"/>
    </source>
</evidence>
<feature type="domain" description="ABC transmembrane type-1" evidence="8">
    <location>
        <begin position="56"/>
        <end position="240"/>
    </location>
</feature>
<evidence type="ECO:0000256" key="5">
    <source>
        <dbReference type="ARBA" id="ARBA00022989"/>
    </source>
</evidence>
<accession>A0A8J7KWY9</accession>
<dbReference type="RefSeq" id="WP_197662139.1">
    <property type="nucleotide sequence ID" value="NZ_JAEAGR010000015.1"/>
</dbReference>
<keyword evidence="3" id="KW-1003">Cell membrane</keyword>
<feature type="transmembrane region" description="Helical" evidence="7">
    <location>
        <begin position="222"/>
        <end position="248"/>
    </location>
</feature>
<comment type="similarity">
    <text evidence="7">Belongs to the binding-protein-dependent transport system permease family.</text>
</comment>
<evidence type="ECO:0000256" key="3">
    <source>
        <dbReference type="ARBA" id="ARBA00022475"/>
    </source>
</evidence>
<name>A0A8J7KWY9_9FIRM</name>
<comment type="caution">
    <text evidence="9">The sequence shown here is derived from an EMBL/GenBank/DDBJ whole genome shotgun (WGS) entry which is preliminary data.</text>
</comment>
<evidence type="ECO:0000256" key="2">
    <source>
        <dbReference type="ARBA" id="ARBA00022448"/>
    </source>
</evidence>
<dbReference type="AlphaFoldDB" id="A0A8J7KWY9"/>
<dbReference type="PANTHER" id="PTHR30151">
    <property type="entry name" value="ALKANE SULFONATE ABC TRANSPORTER-RELATED, MEMBRANE SUBUNIT"/>
    <property type="match status" value="1"/>
</dbReference>
<evidence type="ECO:0000259" key="8">
    <source>
        <dbReference type="PROSITE" id="PS50928"/>
    </source>
</evidence>